<keyword evidence="2" id="KW-1185">Reference proteome</keyword>
<accession>A0ACC0BTP5</accession>
<gene>
    <name evidence="1" type="ORF">M9H77_07007</name>
</gene>
<organism evidence="1 2">
    <name type="scientific">Catharanthus roseus</name>
    <name type="common">Madagascar periwinkle</name>
    <name type="synonym">Vinca rosea</name>
    <dbReference type="NCBI Taxonomy" id="4058"/>
    <lineage>
        <taxon>Eukaryota</taxon>
        <taxon>Viridiplantae</taxon>
        <taxon>Streptophyta</taxon>
        <taxon>Embryophyta</taxon>
        <taxon>Tracheophyta</taxon>
        <taxon>Spermatophyta</taxon>
        <taxon>Magnoliopsida</taxon>
        <taxon>eudicotyledons</taxon>
        <taxon>Gunneridae</taxon>
        <taxon>Pentapetalae</taxon>
        <taxon>asterids</taxon>
        <taxon>lamiids</taxon>
        <taxon>Gentianales</taxon>
        <taxon>Apocynaceae</taxon>
        <taxon>Rauvolfioideae</taxon>
        <taxon>Vinceae</taxon>
        <taxon>Catharanthinae</taxon>
        <taxon>Catharanthus</taxon>
    </lineage>
</organism>
<evidence type="ECO:0000313" key="1">
    <source>
        <dbReference type="EMBL" id="KAI5676057.1"/>
    </source>
</evidence>
<dbReference type="Proteomes" id="UP001060085">
    <property type="component" value="Linkage Group LG02"/>
</dbReference>
<reference evidence="2" key="1">
    <citation type="journal article" date="2023" name="Nat. Plants">
        <title>Single-cell RNA sequencing provides a high-resolution roadmap for understanding the multicellular compartmentation of specialized metabolism.</title>
        <authorList>
            <person name="Sun S."/>
            <person name="Shen X."/>
            <person name="Li Y."/>
            <person name="Li Y."/>
            <person name="Wang S."/>
            <person name="Li R."/>
            <person name="Zhang H."/>
            <person name="Shen G."/>
            <person name="Guo B."/>
            <person name="Wei J."/>
            <person name="Xu J."/>
            <person name="St-Pierre B."/>
            <person name="Chen S."/>
            <person name="Sun C."/>
        </authorList>
    </citation>
    <scope>NUCLEOTIDE SEQUENCE [LARGE SCALE GENOMIC DNA]</scope>
</reference>
<comment type="caution">
    <text evidence="1">The sequence shown here is derived from an EMBL/GenBank/DDBJ whole genome shotgun (WGS) entry which is preliminary data.</text>
</comment>
<evidence type="ECO:0000313" key="2">
    <source>
        <dbReference type="Proteomes" id="UP001060085"/>
    </source>
</evidence>
<sequence length="169" mass="18863">MRTSLMKWVPVQRIEKEKPKKYSDFRNSGGALGRNLPSMVGVFFPEWHRQKPTGDSRPGATVVGSFGEMNDCSKGILSLIESIRLEGLKRDSNLQKRKKNQSSSRTLLQTVGYLTTRGQKPITTVGLDIPDEARSSFSSGSVIFIGKWVGSTQFQPNCSNFPKFFALFP</sequence>
<name>A0ACC0BTP5_CATRO</name>
<proteinExistence type="predicted"/>
<dbReference type="EMBL" id="CM044702">
    <property type="protein sequence ID" value="KAI5676057.1"/>
    <property type="molecule type" value="Genomic_DNA"/>
</dbReference>
<protein>
    <submittedName>
        <fullName evidence="1">Uncharacterized protein</fullName>
    </submittedName>
</protein>